<dbReference type="InterPro" id="IPR001254">
    <property type="entry name" value="Trypsin_dom"/>
</dbReference>
<organism evidence="22 23">
    <name type="scientific">Bos indicus x Bos taurus</name>
    <name type="common">Hybrid cattle</name>
    <dbReference type="NCBI Taxonomy" id="30522"/>
    <lineage>
        <taxon>Eukaryota</taxon>
        <taxon>Metazoa</taxon>
        <taxon>Chordata</taxon>
        <taxon>Craniata</taxon>
        <taxon>Vertebrata</taxon>
        <taxon>Euteleostomi</taxon>
        <taxon>Mammalia</taxon>
        <taxon>Eutheria</taxon>
        <taxon>Laurasiatheria</taxon>
        <taxon>Artiodactyla</taxon>
        <taxon>Ruminantia</taxon>
        <taxon>Pecora</taxon>
        <taxon>Bovidae</taxon>
        <taxon>Bovinae</taxon>
        <taxon>Bos</taxon>
    </lineage>
</organism>
<evidence type="ECO:0000256" key="1">
    <source>
        <dbReference type="ARBA" id="ARBA00002744"/>
    </source>
</evidence>
<dbReference type="PROSITE" id="PS00135">
    <property type="entry name" value="TRYPSIN_SER"/>
    <property type="match status" value="1"/>
</dbReference>
<dbReference type="PANTHER" id="PTHR48071:SF18">
    <property type="entry name" value="DELETED IN MALIGNANT BRAIN TUMORS 1 PROTEIN-RELATED"/>
    <property type="match status" value="1"/>
</dbReference>
<keyword evidence="6 16" id="KW-0645">Protease</keyword>
<feature type="domain" description="SRCR" evidence="21">
    <location>
        <begin position="166"/>
        <end position="266"/>
    </location>
</feature>
<dbReference type="STRING" id="30522.A0A4W2DNE3"/>
<keyword evidence="10 16" id="KW-0720">Serine protease</keyword>
<dbReference type="SMART" id="SM00020">
    <property type="entry name" value="Tryp_SPc"/>
    <property type="match status" value="1"/>
</dbReference>
<dbReference type="AlphaFoldDB" id="A0A4W2DNE3"/>
<dbReference type="Pfam" id="PF00530">
    <property type="entry name" value="SRCR"/>
    <property type="match status" value="4"/>
</dbReference>
<dbReference type="Pfam" id="PF00051">
    <property type="entry name" value="Kringle"/>
    <property type="match status" value="1"/>
</dbReference>
<comment type="subcellular location">
    <subcellularLocation>
        <location evidence="2">Secreted</location>
    </subcellularLocation>
</comment>
<evidence type="ECO:0000256" key="2">
    <source>
        <dbReference type="ARBA" id="ARBA00004613"/>
    </source>
</evidence>
<dbReference type="InterPro" id="IPR009003">
    <property type="entry name" value="Peptidase_S1_PA"/>
</dbReference>
<feature type="disulfide bond" evidence="15">
    <location>
        <begin position="204"/>
        <end position="265"/>
    </location>
</feature>
<evidence type="ECO:0000256" key="16">
    <source>
        <dbReference type="RuleBase" id="RU363034"/>
    </source>
</evidence>
<dbReference type="FunFam" id="3.10.250.10:FF:000006">
    <property type="entry name" value="neurotrypsin isoform X2"/>
    <property type="match status" value="1"/>
</dbReference>
<reference evidence="22 23" key="1">
    <citation type="submission" date="2018-11" db="EMBL/GenBank/DDBJ databases">
        <title>Haplotype-resolved cattle genomes.</title>
        <authorList>
            <person name="Low W.Y."/>
            <person name="Tearle R."/>
            <person name="Bickhart D.M."/>
            <person name="Rosen B.D."/>
            <person name="Koren S."/>
            <person name="Rhie A."/>
            <person name="Hiendleder S."/>
            <person name="Phillippy A.M."/>
            <person name="Smith T.P.L."/>
            <person name="Williams J.L."/>
        </authorList>
    </citation>
    <scope>NUCLEOTIDE SEQUENCE [LARGE SCALE GENOMIC DNA]</scope>
</reference>
<feature type="disulfide bond" evidence="15">
    <location>
        <begin position="235"/>
        <end position="245"/>
    </location>
</feature>
<evidence type="ECO:0000256" key="14">
    <source>
        <dbReference type="PROSITE-ProRule" id="PRU00121"/>
    </source>
</evidence>
<dbReference type="Proteomes" id="UP000314981">
    <property type="component" value="Chromosome 6"/>
</dbReference>
<dbReference type="GO" id="GO:0004252">
    <property type="term" value="F:serine-type endopeptidase activity"/>
    <property type="evidence" value="ECO:0007669"/>
    <property type="project" value="InterPro"/>
</dbReference>
<dbReference type="FunFam" id="2.40.20.10:FF:000010">
    <property type="entry name" value="Neurotrypsin"/>
    <property type="match status" value="1"/>
</dbReference>
<evidence type="ECO:0000256" key="13">
    <source>
        <dbReference type="ARBA" id="ARBA00030576"/>
    </source>
</evidence>
<dbReference type="GO" id="GO:0098793">
    <property type="term" value="C:presynapse"/>
    <property type="evidence" value="ECO:0007669"/>
    <property type="project" value="UniProtKB-ARBA"/>
</dbReference>
<dbReference type="InterPro" id="IPR013806">
    <property type="entry name" value="Kringle-like"/>
</dbReference>
<dbReference type="Gene3D" id="2.40.20.10">
    <property type="entry name" value="Plasminogen Kringle 4"/>
    <property type="match status" value="1"/>
</dbReference>
<feature type="disulfide bond" evidence="15">
    <location>
        <begin position="451"/>
        <end position="461"/>
    </location>
</feature>
<feature type="disulfide bond" evidence="15">
    <location>
        <begin position="565"/>
        <end position="575"/>
    </location>
</feature>
<dbReference type="Ensembl" id="ENSBIXT00000052570.1">
    <property type="protein sequence ID" value="ENSBIXP00000025918.1"/>
    <property type="gene ID" value="ENSBIXG00000028026.1"/>
</dbReference>
<keyword evidence="9 16" id="KW-0378">Hydrolase</keyword>
<keyword evidence="5 14" id="KW-0420">Kringle</keyword>
<dbReference type="PROSITE" id="PS00420">
    <property type="entry name" value="SRCR_1"/>
    <property type="match status" value="3"/>
</dbReference>
<evidence type="ECO:0000313" key="23">
    <source>
        <dbReference type="Proteomes" id="UP000314981"/>
    </source>
</evidence>
<sequence>MTLPHFAVALILGALPGVVSFDSVLGYPLHHRHHHAPSRSPQDPYYLTIQRRPQKTLPPPLPRTLHPAPALRASRAHGLRTPRPPPGDCPAGAPGANVTDSGAPCLRWVDVPPFLARSPPAGWAQLRGQRHNFCRSPDGAGRPWCFYGDARGKVDWGYCDCRRGSVQLRGGKSAFEGTVEVYENGVWGVVCSSHWDDADASVVCHQLQLGGKGVAKQTPFSELGLIPVYWSNVRCRGDEENILLCEKDIWQGGACSEKMAAAVLCSFSHGPAFPILRLVGGSSVREGRVEVYHAGQWGTVCDDQWDDADAEVVCRQLGLSGIAKAWNQAYFGEGSGPVMLDEVRCTGNELSIEQCPKSSWGEHNCDHKEDAGVSCTPLTDGVIRLAGGKGSHEGRLEVYHRGQWGTVCNDGWTDLNTYVVCRQLGFKYGKQASANHFEESMGPIWLDGVSCSGKEASFLQCSQRPWGSHDCSHREDVGISCYPGGNGFRFSLGFPIRLMDGENKKEGRVEVFINGQWGTVCDDGWTDKDATVICRQLGYKGPARARSMAYFGEGEGPIHMDNVKCTGNERSLADCVRQNIGDHNCRHSEDAGVICDYLGKKASGNNSKESLSSVCGLRLLPRRQKRIIGGKNSLRGSWPWQVSLRLKSSHGDGRLLCGATLLSSCWVLTAAHCFKRYGNSTRNYVVRVGDYHTLVPEEFEEEIRVEQIVTHRLYRPHSNDYDIALVRLQGPEEQCARLSSHVLPACLPRWRERPQKRAHNCYVTGWGDTGPAYSRTLQQGAIPLLPKRFCEHRYKGRFTRRMLCAGNLHEHKRVDSCQGDSGGPLVCERLGERWVVYGVTSWGYGCGVKDSPGVYTEVSAFVPWIKRVTKL</sequence>
<evidence type="ECO:0000259" key="19">
    <source>
        <dbReference type="PROSITE" id="PS50070"/>
    </source>
</evidence>
<feature type="signal peptide" evidence="18">
    <location>
        <begin position="1"/>
        <end position="20"/>
    </location>
</feature>
<dbReference type="SUPFAM" id="SSF50494">
    <property type="entry name" value="Trypsin-like serine proteases"/>
    <property type="match status" value="1"/>
</dbReference>
<keyword evidence="7 18" id="KW-0732">Signal</keyword>
<comment type="caution">
    <text evidence="15">Lacks conserved residue(s) required for the propagation of feature annotation.</text>
</comment>
<feature type="disulfide bond" evidence="15">
    <location>
        <begin position="314"/>
        <end position="375"/>
    </location>
</feature>
<evidence type="ECO:0000256" key="5">
    <source>
        <dbReference type="ARBA" id="ARBA00022572"/>
    </source>
</evidence>
<feature type="region of interest" description="Disordered" evidence="17">
    <location>
        <begin position="74"/>
        <end position="96"/>
    </location>
</feature>
<feature type="domain" description="Kringle" evidence="19">
    <location>
        <begin position="97"/>
        <end position="164"/>
    </location>
</feature>
<feature type="disulfide bond" evidence="15">
    <location>
        <begin position="521"/>
        <end position="585"/>
    </location>
</feature>
<evidence type="ECO:0000256" key="17">
    <source>
        <dbReference type="SAM" id="MobiDB-lite"/>
    </source>
</evidence>
<feature type="disulfide bond" evidence="15">
    <location>
        <begin position="191"/>
        <end position="255"/>
    </location>
</feature>
<dbReference type="OMA" id="GPIHADN"/>
<dbReference type="GO" id="GO:0016020">
    <property type="term" value="C:membrane"/>
    <property type="evidence" value="ECO:0007669"/>
    <property type="project" value="InterPro"/>
</dbReference>
<keyword evidence="8" id="KW-0677">Repeat</keyword>
<dbReference type="SMART" id="SM00202">
    <property type="entry name" value="SR"/>
    <property type="match status" value="4"/>
</dbReference>
<evidence type="ECO:0000256" key="6">
    <source>
        <dbReference type="ARBA" id="ARBA00022670"/>
    </source>
</evidence>
<dbReference type="SMART" id="SM00130">
    <property type="entry name" value="KR"/>
    <property type="match status" value="1"/>
</dbReference>
<keyword evidence="4" id="KW-0964">Secreted</keyword>
<dbReference type="Gene3D" id="2.40.10.10">
    <property type="entry name" value="Trypsin-like serine proteases"/>
    <property type="match status" value="1"/>
</dbReference>
<dbReference type="Gene3D" id="3.10.250.10">
    <property type="entry name" value="SRCR-like domain"/>
    <property type="match status" value="4"/>
</dbReference>
<evidence type="ECO:0000256" key="10">
    <source>
        <dbReference type="ARBA" id="ARBA00022825"/>
    </source>
</evidence>
<dbReference type="PROSITE" id="PS50287">
    <property type="entry name" value="SRCR_2"/>
    <property type="match status" value="4"/>
</dbReference>
<protein>
    <recommendedName>
        <fullName evidence="3">Neurotrypsin</fullName>
    </recommendedName>
    <alternativeName>
        <fullName evidence="13">Serine protease 12</fullName>
    </alternativeName>
</protein>
<dbReference type="GO" id="GO:0005576">
    <property type="term" value="C:extracellular region"/>
    <property type="evidence" value="ECO:0007669"/>
    <property type="project" value="UniProtKB-SubCell"/>
</dbReference>
<keyword evidence="12" id="KW-0325">Glycoprotein</keyword>
<keyword evidence="23" id="KW-1185">Reference proteome</keyword>
<evidence type="ECO:0000256" key="3">
    <source>
        <dbReference type="ARBA" id="ARBA00017669"/>
    </source>
</evidence>
<feature type="disulfide bond" evidence="15">
    <location>
        <begin position="345"/>
        <end position="355"/>
    </location>
</feature>
<dbReference type="PANTHER" id="PTHR48071">
    <property type="entry name" value="SRCR DOMAIN-CONTAINING PROTEIN"/>
    <property type="match status" value="1"/>
</dbReference>
<dbReference type="CDD" id="cd00190">
    <property type="entry name" value="Tryp_SPc"/>
    <property type="match status" value="1"/>
</dbReference>
<accession>A0A4W2DNE3</accession>
<evidence type="ECO:0000259" key="20">
    <source>
        <dbReference type="PROSITE" id="PS50240"/>
    </source>
</evidence>
<dbReference type="FunFam" id="3.10.250.10:FF:000005">
    <property type="entry name" value="Neurotrypsin isoform A"/>
    <property type="match status" value="2"/>
</dbReference>
<evidence type="ECO:0000256" key="7">
    <source>
        <dbReference type="ARBA" id="ARBA00022729"/>
    </source>
</evidence>
<dbReference type="GO" id="GO:0098978">
    <property type="term" value="C:glutamatergic synapse"/>
    <property type="evidence" value="ECO:0007669"/>
    <property type="project" value="UniProtKB-ARBA"/>
</dbReference>
<dbReference type="Pfam" id="PF00089">
    <property type="entry name" value="Trypsin"/>
    <property type="match status" value="1"/>
</dbReference>
<dbReference type="FunFam" id="3.10.250.10:FF:000019">
    <property type="entry name" value="Neurotrypsin"/>
    <property type="match status" value="1"/>
</dbReference>
<dbReference type="PRINTS" id="PR00258">
    <property type="entry name" value="SPERACTRCPTR"/>
</dbReference>
<feature type="domain" description="SRCR" evidence="21">
    <location>
        <begin position="496"/>
        <end position="596"/>
    </location>
</feature>
<dbReference type="InterPro" id="IPR038178">
    <property type="entry name" value="Kringle_sf"/>
</dbReference>
<evidence type="ECO:0000256" key="9">
    <source>
        <dbReference type="ARBA" id="ARBA00022801"/>
    </source>
</evidence>
<evidence type="ECO:0000256" key="4">
    <source>
        <dbReference type="ARBA" id="ARBA00022525"/>
    </source>
</evidence>
<evidence type="ECO:0000313" key="22">
    <source>
        <dbReference type="Ensembl" id="ENSBIXP00000025918.1"/>
    </source>
</evidence>
<dbReference type="PROSITE" id="PS50240">
    <property type="entry name" value="TRYPSIN_DOM"/>
    <property type="match status" value="1"/>
</dbReference>
<evidence type="ECO:0000256" key="18">
    <source>
        <dbReference type="SAM" id="SignalP"/>
    </source>
</evidence>
<dbReference type="GO" id="GO:0006508">
    <property type="term" value="P:proteolysis"/>
    <property type="evidence" value="ECO:0007669"/>
    <property type="project" value="UniProtKB-KW"/>
</dbReference>
<comment type="function">
    <text evidence="1">Plays a role in neuronal plasticity and the proteolytic action may subserve structural reorganizations associated with learning and memory operations.</text>
</comment>
<reference evidence="22" key="2">
    <citation type="submission" date="2025-08" db="UniProtKB">
        <authorList>
            <consortium name="Ensembl"/>
        </authorList>
    </citation>
    <scope>IDENTIFICATION</scope>
</reference>
<keyword evidence="11 15" id="KW-1015">Disulfide bond</keyword>
<name>A0A4W2DNE3_BOBOX</name>
<dbReference type="PROSITE" id="PS00134">
    <property type="entry name" value="TRYPSIN_HIS"/>
    <property type="match status" value="1"/>
</dbReference>
<reference evidence="22" key="3">
    <citation type="submission" date="2025-09" db="UniProtKB">
        <authorList>
            <consortium name="Ensembl"/>
        </authorList>
    </citation>
    <scope>IDENTIFICATION</scope>
</reference>
<feature type="disulfide bond" evidence="15">
    <location>
        <begin position="301"/>
        <end position="365"/>
    </location>
</feature>
<dbReference type="InterPro" id="IPR036772">
    <property type="entry name" value="SRCR-like_dom_sf"/>
</dbReference>
<evidence type="ECO:0000256" key="11">
    <source>
        <dbReference type="ARBA" id="ARBA00023157"/>
    </source>
</evidence>
<feature type="domain" description="SRCR" evidence="21">
    <location>
        <begin position="276"/>
        <end position="376"/>
    </location>
</feature>
<dbReference type="InterPro" id="IPR001190">
    <property type="entry name" value="SRCR"/>
</dbReference>
<dbReference type="InterPro" id="IPR018114">
    <property type="entry name" value="TRYPSIN_HIS"/>
</dbReference>
<dbReference type="FunFam" id="2.40.10.10:FF:000053">
    <property type="entry name" value="Neurotrypsin"/>
    <property type="match status" value="1"/>
</dbReference>
<dbReference type="PROSITE" id="PS00021">
    <property type="entry name" value="KRINGLE_1"/>
    <property type="match status" value="1"/>
</dbReference>
<feature type="domain" description="Peptidase S1" evidence="20">
    <location>
        <begin position="627"/>
        <end position="870"/>
    </location>
</feature>
<dbReference type="SUPFAM" id="SSF57440">
    <property type="entry name" value="Kringle-like"/>
    <property type="match status" value="1"/>
</dbReference>
<evidence type="ECO:0000256" key="8">
    <source>
        <dbReference type="ARBA" id="ARBA00022737"/>
    </source>
</evidence>
<dbReference type="InterPro" id="IPR033116">
    <property type="entry name" value="TRYPSIN_SER"/>
</dbReference>
<evidence type="ECO:0000256" key="12">
    <source>
        <dbReference type="ARBA" id="ARBA00023180"/>
    </source>
</evidence>
<dbReference type="InterPro" id="IPR001314">
    <property type="entry name" value="Peptidase_S1A"/>
</dbReference>
<evidence type="ECO:0000259" key="21">
    <source>
        <dbReference type="PROSITE" id="PS50287"/>
    </source>
</evidence>
<dbReference type="PRINTS" id="PR00722">
    <property type="entry name" value="CHYMOTRYPSIN"/>
</dbReference>
<proteinExistence type="predicted"/>
<dbReference type="SUPFAM" id="SSF56487">
    <property type="entry name" value="SRCR-like"/>
    <property type="match status" value="4"/>
</dbReference>
<gene>
    <name evidence="22" type="primary">PRSS12</name>
</gene>
<feature type="domain" description="SRCR" evidence="21">
    <location>
        <begin position="383"/>
        <end position="482"/>
    </location>
</feature>
<dbReference type="InterPro" id="IPR043504">
    <property type="entry name" value="Peptidase_S1_PA_chymotrypsin"/>
</dbReference>
<evidence type="ECO:0000256" key="15">
    <source>
        <dbReference type="PROSITE-ProRule" id="PRU00196"/>
    </source>
</evidence>
<dbReference type="InterPro" id="IPR018056">
    <property type="entry name" value="Kringle_CS"/>
</dbReference>
<dbReference type="PROSITE" id="PS50070">
    <property type="entry name" value="KRINGLE_2"/>
    <property type="match status" value="1"/>
</dbReference>
<feature type="disulfide bond" evidence="15">
    <location>
        <begin position="534"/>
        <end position="595"/>
    </location>
</feature>
<dbReference type="InterPro" id="IPR000001">
    <property type="entry name" value="Kringle"/>
</dbReference>
<feature type="chain" id="PRO_5021507543" description="Neurotrypsin" evidence="18">
    <location>
        <begin position="21"/>
        <end position="871"/>
    </location>
</feature>